<dbReference type="EMBL" id="JADFTT010001036">
    <property type="protein sequence ID" value="KAG5757685.1"/>
    <property type="molecule type" value="Genomic_DNA"/>
</dbReference>
<feature type="compositionally biased region" description="Low complexity" evidence="1">
    <location>
        <begin position="1"/>
        <end position="13"/>
    </location>
</feature>
<reference evidence="2" key="1">
    <citation type="journal article" date="2020" name="bioRxiv">
        <title>Historical genomics reveals the evolutionary mechanisms behind multiple outbreaks of the host-specific coffee wilt pathogen Fusarium xylarioides.</title>
        <authorList>
            <person name="Peck D."/>
            <person name="Nowell R.W."/>
            <person name="Flood J."/>
            <person name="Ryan M.J."/>
            <person name="Barraclough T.G."/>
        </authorList>
    </citation>
    <scope>NUCLEOTIDE SEQUENCE</scope>
    <source>
        <strain evidence="2">IMI 127659i</strain>
    </source>
</reference>
<feature type="compositionally biased region" description="Low complexity" evidence="1">
    <location>
        <begin position="38"/>
        <end position="49"/>
    </location>
</feature>
<dbReference type="OrthoDB" id="5096449at2759"/>
<name>A0A9P7HE31_9HYPO</name>
<dbReference type="Proteomes" id="UP000750502">
    <property type="component" value="Unassembled WGS sequence"/>
</dbReference>
<evidence type="ECO:0000313" key="2">
    <source>
        <dbReference type="EMBL" id="KAG5757685.1"/>
    </source>
</evidence>
<keyword evidence="3" id="KW-1185">Reference proteome</keyword>
<comment type="caution">
    <text evidence="2">The sequence shown here is derived from an EMBL/GenBank/DDBJ whole genome shotgun (WGS) entry which is preliminary data.</text>
</comment>
<evidence type="ECO:0000313" key="3">
    <source>
        <dbReference type="Proteomes" id="UP000750502"/>
    </source>
</evidence>
<reference evidence="2" key="2">
    <citation type="submission" date="2020-10" db="EMBL/GenBank/DDBJ databases">
        <authorList>
            <person name="Peck L.D."/>
            <person name="Nowell R.W."/>
            <person name="Flood J."/>
            <person name="Ryan M.J."/>
            <person name="Barraclough T.G."/>
        </authorList>
    </citation>
    <scope>NUCLEOTIDE SEQUENCE</scope>
    <source>
        <strain evidence="2">IMI 127659i</strain>
    </source>
</reference>
<protein>
    <submittedName>
        <fullName evidence="2">Uncharacterized protein</fullName>
    </submittedName>
</protein>
<proteinExistence type="predicted"/>
<organism evidence="2 3">
    <name type="scientific">Fusarium xylarioides</name>
    <dbReference type="NCBI Taxonomy" id="221167"/>
    <lineage>
        <taxon>Eukaryota</taxon>
        <taxon>Fungi</taxon>
        <taxon>Dikarya</taxon>
        <taxon>Ascomycota</taxon>
        <taxon>Pezizomycotina</taxon>
        <taxon>Sordariomycetes</taxon>
        <taxon>Hypocreomycetidae</taxon>
        <taxon>Hypocreales</taxon>
        <taxon>Nectriaceae</taxon>
        <taxon>Fusarium</taxon>
        <taxon>Fusarium fujikuroi species complex</taxon>
    </lineage>
</organism>
<sequence>MKSSRSSDGSGPSNHQNPPSLSEILQPHLLPSHRDSRSPSASASHGPSPIKQERASLPQPIHPDFNLPRRLPDSSTGLSNLHARALILNPTAQARHRDVLDQYPGNQTYREMLGQIMSRSHAISIFAEANRRIALKQQYTTQVNPARLPKEQDINEMLRNKEIVKQLLHQVNSLQFSLRAQSGPGPPQQHMIGISNRMTRPMIASAEPTKPDLRDVAIARDLLLAYRDSGRLYAEIAILFKQDRELNKAPGVIELSEA</sequence>
<dbReference type="AlphaFoldDB" id="A0A9P7HE31"/>
<gene>
    <name evidence="2" type="ORF">H9Q72_014173</name>
</gene>
<feature type="region of interest" description="Disordered" evidence="1">
    <location>
        <begin position="1"/>
        <end position="73"/>
    </location>
</feature>
<evidence type="ECO:0000256" key="1">
    <source>
        <dbReference type="SAM" id="MobiDB-lite"/>
    </source>
</evidence>
<accession>A0A9P7HE31</accession>